<dbReference type="InterPro" id="IPR032675">
    <property type="entry name" value="LRR_dom_sf"/>
</dbReference>
<protein>
    <submittedName>
        <fullName evidence="2">F-box LRR-repeat At4g14103-like</fullName>
    </submittedName>
</protein>
<dbReference type="PANTHER" id="PTHR31900">
    <property type="entry name" value="F-BOX/RNI SUPERFAMILY PROTEIN-RELATED"/>
    <property type="match status" value="1"/>
</dbReference>
<dbReference type="Gene3D" id="3.80.10.10">
    <property type="entry name" value="Ribonuclease Inhibitor"/>
    <property type="match status" value="1"/>
</dbReference>
<dbReference type="Pfam" id="PF00646">
    <property type="entry name" value="F-box"/>
    <property type="match status" value="1"/>
</dbReference>
<feature type="domain" description="F-box" evidence="1">
    <location>
        <begin position="12"/>
        <end position="52"/>
    </location>
</feature>
<evidence type="ECO:0000313" key="2">
    <source>
        <dbReference type="EMBL" id="CAA3031101.1"/>
    </source>
</evidence>
<dbReference type="CDD" id="cd22160">
    <property type="entry name" value="F-box_AtFBL13-like"/>
    <property type="match status" value="1"/>
</dbReference>
<dbReference type="AlphaFoldDB" id="A0A8S0VLW6"/>
<dbReference type="PANTHER" id="PTHR31900:SF34">
    <property type="entry name" value="EMB|CAB62440.1-RELATED"/>
    <property type="match status" value="1"/>
</dbReference>
<comment type="caution">
    <text evidence="2">The sequence shown here is derived from an EMBL/GenBank/DDBJ whole genome shotgun (WGS) entry which is preliminary data.</text>
</comment>
<dbReference type="SUPFAM" id="SSF52047">
    <property type="entry name" value="RNI-like"/>
    <property type="match status" value="1"/>
</dbReference>
<dbReference type="OrthoDB" id="888406at2759"/>
<evidence type="ECO:0000313" key="3">
    <source>
        <dbReference type="Proteomes" id="UP000594638"/>
    </source>
</evidence>
<dbReference type="SMART" id="SM00256">
    <property type="entry name" value="FBOX"/>
    <property type="match status" value="1"/>
</dbReference>
<proteinExistence type="predicted"/>
<dbReference type="InterPro" id="IPR055411">
    <property type="entry name" value="LRR_FXL15/At3g58940/PEG3-like"/>
</dbReference>
<organism evidence="2 3">
    <name type="scientific">Olea europaea subsp. europaea</name>
    <dbReference type="NCBI Taxonomy" id="158383"/>
    <lineage>
        <taxon>Eukaryota</taxon>
        <taxon>Viridiplantae</taxon>
        <taxon>Streptophyta</taxon>
        <taxon>Embryophyta</taxon>
        <taxon>Tracheophyta</taxon>
        <taxon>Spermatophyta</taxon>
        <taxon>Magnoliopsida</taxon>
        <taxon>eudicotyledons</taxon>
        <taxon>Gunneridae</taxon>
        <taxon>Pentapetalae</taxon>
        <taxon>asterids</taxon>
        <taxon>lamiids</taxon>
        <taxon>Lamiales</taxon>
        <taxon>Oleaceae</taxon>
        <taxon>Oleeae</taxon>
        <taxon>Olea</taxon>
    </lineage>
</organism>
<dbReference type="EMBL" id="CACTIH010009419">
    <property type="protein sequence ID" value="CAA3031101.1"/>
    <property type="molecule type" value="Genomic_DNA"/>
</dbReference>
<dbReference type="InterPro" id="IPR050232">
    <property type="entry name" value="FBL13/AtMIF1-like"/>
</dbReference>
<keyword evidence="3" id="KW-1185">Reference proteome</keyword>
<accession>A0A8S0VLW6</accession>
<dbReference type="InterPro" id="IPR036047">
    <property type="entry name" value="F-box-like_dom_sf"/>
</dbReference>
<dbReference type="Proteomes" id="UP000594638">
    <property type="component" value="Unassembled WGS sequence"/>
</dbReference>
<name>A0A8S0VLW6_OLEEU</name>
<gene>
    <name evidence="2" type="ORF">OLEA9_A112312</name>
</gene>
<dbReference type="InterPro" id="IPR053781">
    <property type="entry name" value="F-box_AtFBL13-like"/>
</dbReference>
<dbReference type="Gene3D" id="1.20.1280.50">
    <property type="match status" value="1"/>
</dbReference>
<sequence length="364" mass="41341">MRIRGGDRISWLPDEIIGHILSFLPTKYAVQTSILSKRWQYLWTLITSFDFEDNISNESDHACIAYFVLTSCSSKLINRFSLATNSYVCDQCIDACVSELIRCKAHELRLEGSLATHSIFTCKTLTALDLKSNIILLDTEDIPSFNLPNLKKLRTHLFYPSSDLSEKLFSSCPVLEDLTIEGTVRSETKFNLSCPLLKRMKIQLQAWDFEGQKYKFVINAPNLKYLELIDMFKAEYVVDNLTSVVEAKLKMRQGAADEIFGNLAAELLWAFRNLQSLSMNEDCFAVLNDPGRGELPTFNDMKCLELFFNDHRDQEMIAPLINSFAEGDKGSSAFHGNIWIQVATNPCDGIDIIWLEVVISVMIP</sequence>
<dbReference type="SUPFAM" id="SSF81383">
    <property type="entry name" value="F-box domain"/>
    <property type="match status" value="1"/>
</dbReference>
<dbReference type="Pfam" id="PF24758">
    <property type="entry name" value="LRR_At5g56370"/>
    <property type="match status" value="1"/>
</dbReference>
<reference evidence="2 3" key="1">
    <citation type="submission" date="2019-12" db="EMBL/GenBank/DDBJ databases">
        <authorList>
            <person name="Alioto T."/>
            <person name="Alioto T."/>
            <person name="Gomez Garrido J."/>
        </authorList>
    </citation>
    <scope>NUCLEOTIDE SEQUENCE [LARGE SCALE GENOMIC DNA]</scope>
</reference>
<evidence type="ECO:0000259" key="1">
    <source>
        <dbReference type="SMART" id="SM00256"/>
    </source>
</evidence>
<dbReference type="Gramene" id="OE9A112312T4">
    <property type="protein sequence ID" value="OE9A112312C4"/>
    <property type="gene ID" value="OE9A112312"/>
</dbReference>
<dbReference type="InterPro" id="IPR001810">
    <property type="entry name" value="F-box_dom"/>
</dbReference>